<reference evidence="2 3" key="1">
    <citation type="submission" date="2020-07" db="EMBL/GenBank/DDBJ databases">
        <authorList>
            <person name="Sun Q."/>
        </authorList>
    </citation>
    <scope>NUCLEOTIDE SEQUENCE [LARGE SCALE GENOMIC DNA]</scope>
    <source>
        <strain evidence="2 3">CGMCC 1.13654</strain>
    </source>
</reference>
<dbReference type="Pfam" id="PF03473">
    <property type="entry name" value="MOSC"/>
    <property type="match status" value="1"/>
</dbReference>
<dbReference type="GO" id="GO:0003824">
    <property type="term" value="F:catalytic activity"/>
    <property type="evidence" value="ECO:0007669"/>
    <property type="project" value="InterPro"/>
</dbReference>
<dbReference type="RefSeq" id="WP_160363094.1">
    <property type="nucleotide sequence ID" value="NZ_JACEIB010000026.1"/>
</dbReference>
<dbReference type="GO" id="GO:0030151">
    <property type="term" value="F:molybdenum ion binding"/>
    <property type="evidence" value="ECO:0007669"/>
    <property type="project" value="InterPro"/>
</dbReference>
<dbReference type="Proteomes" id="UP000570166">
    <property type="component" value="Unassembled WGS sequence"/>
</dbReference>
<protein>
    <submittedName>
        <fullName evidence="2">MOSC domain-containing protein</fullName>
    </submittedName>
</protein>
<proteinExistence type="predicted"/>
<dbReference type="SUPFAM" id="SSF50800">
    <property type="entry name" value="PK beta-barrel domain-like"/>
    <property type="match status" value="1"/>
</dbReference>
<comment type="caution">
    <text evidence="2">The sequence shown here is derived from an EMBL/GenBank/DDBJ whole genome shotgun (WGS) entry which is preliminary data.</text>
</comment>
<dbReference type="PROSITE" id="PS51340">
    <property type="entry name" value="MOSC"/>
    <property type="match status" value="1"/>
</dbReference>
<dbReference type="EMBL" id="JACEIB010000026">
    <property type="protein sequence ID" value="MBA2935908.1"/>
    <property type="molecule type" value="Genomic_DNA"/>
</dbReference>
<accession>A0A838LEM5</accession>
<dbReference type="InterPro" id="IPR011037">
    <property type="entry name" value="Pyrv_Knase-like_insert_dom_sf"/>
</dbReference>
<dbReference type="InterPro" id="IPR005302">
    <property type="entry name" value="MoCF_Sase_C"/>
</dbReference>
<dbReference type="AlphaFoldDB" id="A0A838LEM5"/>
<organism evidence="2 3">
    <name type="scientific">Sphingomonas chungangi</name>
    <dbReference type="NCBI Taxonomy" id="2683589"/>
    <lineage>
        <taxon>Bacteria</taxon>
        <taxon>Pseudomonadati</taxon>
        <taxon>Pseudomonadota</taxon>
        <taxon>Alphaproteobacteria</taxon>
        <taxon>Sphingomonadales</taxon>
        <taxon>Sphingomonadaceae</taxon>
        <taxon>Sphingomonas</taxon>
    </lineage>
</organism>
<evidence type="ECO:0000259" key="1">
    <source>
        <dbReference type="PROSITE" id="PS51340"/>
    </source>
</evidence>
<keyword evidence="3" id="KW-1185">Reference proteome</keyword>
<evidence type="ECO:0000313" key="3">
    <source>
        <dbReference type="Proteomes" id="UP000570166"/>
    </source>
</evidence>
<name>A0A838LEM5_9SPHN</name>
<feature type="domain" description="MOSC" evidence="1">
    <location>
        <begin position="23"/>
        <end position="164"/>
    </location>
</feature>
<dbReference type="PANTHER" id="PTHR30212">
    <property type="entry name" value="PROTEIN YIIM"/>
    <property type="match status" value="1"/>
</dbReference>
<dbReference type="InterPro" id="IPR052353">
    <property type="entry name" value="Benzoxazolinone_Detox_Enz"/>
</dbReference>
<dbReference type="GO" id="GO:0030170">
    <property type="term" value="F:pyridoxal phosphate binding"/>
    <property type="evidence" value="ECO:0007669"/>
    <property type="project" value="InterPro"/>
</dbReference>
<dbReference type="PANTHER" id="PTHR30212:SF2">
    <property type="entry name" value="PROTEIN YIIM"/>
    <property type="match status" value="1"/>
</dbReference>
<dbReference type="Gene3D" id="2.40.33.20">
    <property type="entry name" value="PK beta-barrel domain-like"/>
    <property type="match status" value="1"/>
</dbReference>
<gene>
    <name evidence="2" type="ORF">HZF05_17650</name>
</gene>
<evidence type="ECO:0000313" key="2">
    <source>
        <dbReference type="EMBL" id="MBA2935908.1"/>
    </source>
</evidence>
<sequence length="212" mass="23451">MIRLHAVQTGRIAPLGPDQVPSGYVKWPTEGRARVGALGLAGDEIADLSVHGGPEKAVYGYSLSHYAKWQEEYPQHAVRLQPGAFGENLTIDGLAEEDICLGDIHRVGTSLLQVCQPRQPCFKFALFFEDKRMLKAMVRSGRAGWYYRVLQEGELGPGDEVVVVDRPQPDFPFSRLVEIVYGGRATRDELLELAAMDEIASSLRAAARESLR</sequence>